<dbReference type="PANTHER" id="PTHR33797">
    <property type="entry name" value="ORGANIC HYDROPEROXIDE RESISTANCE PROTEIN-LIKE"/>
    <property type="match status" value="1"/>
</dbReference>
<organism evidence="2 3">
    <name type="scientific">Paenibacillus sambharensis</name>
    <dbReference type="NCBI Taxonomy" id="1803190"/>
    <lineage>
        <taxon>Bacteria</taxon>
        <taxon>Bacillati</taxon>
        <taxon>Bacillota</taxon>
        <taxon>Bacilli</taxon>
        <taxon>Bacillales</taxon>
        <taxon>Paenibacillaceae</taxon>
        <taxon>Paenibacillus</taxon>
    </lineage>
</organism>
<comment type="caution">
    <text evidence="2">The sequence shown here is derived from an EMBL/GenBank/DDBJ whole genome shotgun (WGS) entry which is preliminary data.</text>
</comment>
<dbReference type="Gene3D" id="2.20.25.10">
    <property type="match status" value="1"/>
</dbReference>
<dbReference type="Gene3D" id="3.30.300.20">
    <property type="match status" value="1"/>
</dbReference>
<dbReference type="InterPro" id="IPR015946">
    <property type="entry name" value="KH_dom-like_a/b"/>
</dbReference>
<dbReference type="EMBL" id="QKRB01000034">
    <property type="protein sequence ID" value="PZD97003.1"/>
    <property type="molecule type" value="Genomic_DNA"/>
</dbReference>
<keyword evidence="3" id="KW-1185">Reference proteome</keyword>
<dbReference type="OrthoDB" id="9797508at2"/>
<evidence type="ECO:0000313" key="2">
    <source>
        <dbReference type="EMBL" id="PZD97003.1"/>
    </source>
</evidence>
<dbReference type="SUPFAM" id="SSF82784">
    <property type="entry name" value="OsmC-like"/>
    <property type="match status" value="1"/>
</dbReference>
<dbReference type="RefSeq" id="WP_111145576.1">
    <property type="nucleotide sequence ID" value="NZ_QKRB01000034.1"/>
</dbReference>
<dbReference type="Pfam" id="PF02566">
    <property type="entry name" value="OsmC"/>
    <property type="match status" value="1"/>
</dbReference>
<proteinExistence type="inferred from homology"/>
<accession>A0A2W1LDX3</accession>
<dbReference type="InterPro" id="IPR019953">
    <property type="entry name" value="OHR"/>
</dbReference>
<gene>
    <name evidence="2" type="ORF">DNH61_04975</name>
</gene>
<dbReference type="PANTHER" id="PTHR33797:SF2">
    <property type="entry name" value="ORGANIC HYDROPEROXIDE RESISTANCE PROTEIN-LIKE"/>
    <property type="match status" value="1"/>
</dbReference>
<dbReference type="InterPro" id="IPR036102">
    <property type="entry name" value="OsmC/Ohrsf"/>
</dbReference>
<dbReference type="NCBIfam" id="TIGR03561">
    <property type="entry name" value="organ_hyd_perox"/>
    <property type="match status" value="1"/>
</dbReference>
<reference evidence="2 3" key="1">
    <citation type="submission" date="2018-06" db="EMBL/GenBank/DDBJ databases">
        <title>Paenibacillus imtechensis sp. nov.</title>
        <authorList>
            <person name="Pinnaka A.K."/>
            <person name="Singh H."/>
            <person name="Kaur M."/>
        </authorList>
    </citation>
    <scope>NUCLEOTIDE SEQUENCE [LARGE SCALE GENOMIC DNA]</scope>
    <source>
        <strain evidence="2 3">SMB1</strain>
    </source>
</reference>
<evidence type="ECO:0000256" key="1">
    <source>
        <dbReference type="ARBA" id="ARBA00007378"/>
    </source>
</evidence>
<dbReference type="Proteomes" id="UP000249522">
    <property type="component" value="Unassembled WGS sequence"/>
</dbReference>
<dbReference type="AlphaFoldDB" id="A0A2W1LDX3"/>
<protein>
    <submittedName>
        <fullName evidence="2">Ohr subfamily peroxiredoxin</fullName>
    </submittedName>
</protein>
<sequence length="141" mass="15006">MNPLYTAEVTAKGGREGQVVSSDGIINLDVKMPKSLGGAGGEGTNPEQLFAAGYAACFDSALNLVIRNKKIQGVQGTKVTAKVSILKDETDNGFKLEVELNAKVDGVDRQTAQDLIEQAHQVCPYSKATRGNIKVNLQAEE</sequence>
<comment type="similarity">
    <text evidence="1">Belongs to the OsmC/Ohr family.</text>
</comment>
<name>A0A2W1LDX3_9BACL</name>
<dbReference type="GO" id="GO:0006979">
    <property type="term" value="P:response to oxidative stress"/>
    <property type="evidence" value="ECO:0007669"/>
    <property type="project" value="InterPro"/>
</dbReference>
<evidence type="ECO:0000313" key="3">
    <source>
        <dbReference type="Proteomes" id="UP000249522"/>
    </source>
</evidence>
<dbReference type="InterPro" id="IPR003718">
    <property type="entry name" value="OsmC/Ohr_fam"/>
</dbReference>